<keyword evidence="2" id="KW-1185">Reference proteome</keyword>
<evidence type="ECO:0000313" key="1">
    <source>
        <dbReference type="EMBL" id="KAK1120091.1"/>
    </source>
</evidence>
<evidence type="ECO:0000313" key="2">
    <source>
        <dbReference type="Proteomes" id="UP001177670"/>
    </source>
</evidence>
<dbReference type="AlphaFoldDB" id="A0AA40KHC0"/>
<organism evidence="1 2">
    <name type="scientific">Melipona bicolor</name>
    <dbReference type="NCBI Taxonomy" id="60889"/>
    <lineage>
        <taxon>Eukaryota</taxon>
        <taxon>Metazoa</taxon>
        <taxon>Ecdysozoa</taxon>
        <taxon>Arthropoda</taxon>
        <taxon>Hexapoda</taxon>
        <taxon>Insecta</taxon>
        <taxon>Pterygota</taxon>
        <taxon>Neoptera</taxon>
        <taxon>Endopterygota</taxon>
        <taxon>Hymenoptera</taxon>
        <taxon>Apocrita</taxon>
        <taxon>Aculeata</taxon>
        <taxon>Apoidea</taxon>
        <taxon>Anthophila</taxon>
        <taxon>Apidae</taxon>
        <taxon>Melipona</taxon>
    </lineage>
</organism>
<comment type="caution">
    <text evidence="1">The sequence shown here is derived from an EMBL/GenBank/DDBJ whole genome shotgun (WGS) entry which is preliminary data.</text>
</comment>
<reference evidence="1" key="1">
    <citation type="submission" date="2021-10" db="EMBL/GenBank/DDBJ databases">
        <title>Melipona bicolor Genome sequencing and assembly.</title>
        <authorList>
            <person name="Araujo N.S."/>
            <person name="Arias M.C."/>
        </authorList>
    </citation>
    <scope>NUCLEOTIDE SEQUENCE</scope>
    <source>
        <strain evidence="1">USP_2M_L1-L4_2017</strain>
        <tissue evidence="1">Whole body</tissue>
    </source>
</reference>
<sequence>MELKGSVKSNRIRSSINSKKSFIPKVEVVTENVFVPIIKTVFMKKCGDAIQCNSSVPKVELVKFYQCNNGTKMALFKKPYLQEKRYANSIPYPKQTNIINKHKEVKLSGKSHSINKSYSFINNQKENIPRRSENKKQQILIFPSSISNLPLTSFKCQSPSMDENIITSNNWKKKDKINEKETIDSINRISGNFPKTYYNDTKLSANEKIQISEKNILNNSIMFNNTSNISIALPSAAITASRQKEKDEKQSIFHSYRGSILNDIDIRGIISNDVTNYDEELKYPIKRIESKPFNQVQCTMFDFSTSNNFSETNRNDTIETTHSKILATRNFHNHSLENINYSILSFLTKNQPQYQDCANLQKNNHVCKIKYSWQVIGTGSQTSKTLLNSLVEENNLSDGESVYNCTVKYSWQIIGIATQTSQRDFTISEYRSAMSFLSARTNIIRRFAKETLYDSPPVTVWRKGKRFIVLNNQYTQTFTHKECQTIFTELYKKHDD</sequence>
<dbReference type="Proteomes" id="UP001177670">
    <property type="component" value="Unassembled WGS sequence"/>
</dbReference>
<gene>
    <name evidence="1" type="ORF">K0M31_012815</name>
</gene>
<proteinExistence type="predicted"/>
<name>A0AA40KHC0_9HYME</name>
<dbReference type="EMBL" id="JAHYIQ010000033">
    <property type="protein sequence ID" value="KAK1120091.1"/>
    <property type="molecule type" value="Genomic_DNA"/>
</dbReference>
<accession>A0AA40KHC0</accession>
<protein>
    <submittedName>
        <fullName evidence="1">Uncharacterized protein</fullName>
    </submittedName>
</protein>